<dbReference type="PROSITE" id="PS00198">
    <property type="entry name" value="4FE4S_FER_1"/>
    <property type="match status" value="2"/>
</dbReference>
<keyword evidence="2" id="KW-0408">Iron</keyword>
<feature type="domain" description="4Fe-4S ferredoxin-type" evidence="4">
    <location>
        <begin position="2"/>
        <end position="31"/>
    </location>
</feature>
<dbReference type="Pfam" id="PF12838">
    <property type="entry name" value="Fer4_7"/>
    <property type="match status" value="1"/>
</dbReference>
<dbReference type="EMBL" id="AWVF01000337">
    <property type="protein sequence ID" value="ERJ90964.1"/>
    <property type="molecule type" value="Genomic_DNA"/>
</dbReference>
<name>U2LN94_9FIRM</name>
<dbReference type="InterPro" id="IPR017896">
    <property type="entry name" value="4Fe4S_Fe-S-bd"/>
</dbReference>
<dbReference type="PANTHER" id="PTHR43122:SF2">
    <property type="entry name" value="FERREDOXIN SUBUNIT OF PYRUVATE:FLAVODOXIN OXIDOREDUCTASE"/>
    <property type="match status" value="1"/>
</dbReference>
<keyword evidence="3" id="KW-0411">Iron-sulfur</keyword>
<dbReference type="GO" id="GO:0051536">
    <property type="term" value="F:iron-sulfur cluster binding"/>
    <property type="evidence" value="ECO:0007669"/>
    <property type="project" value="UniProtKB-KW"/>
</dbReference>
<dbReference type="GO" id="GO:0046872">
    <property type="term" value="F:metal ion binding"/>
    <property type="evidence" value="ECO:0007669"/>
    <property type="project" value="UniProtKB-KW"/>
</dbReference>
<evidence type="ECO:0000256" key="1">
    <source>
        <dbReference type="ARBA" id="ARBA00022723"/>
    </source>
</evidence>
<dbReference type="PROSITE" id="PS51379">
    <property type="entry name" value="4FE4S_FER_2"/>
    <property type="match status" value="2"/>
</dbReference>
<dbReference type="RefSeq" id="WP_021680894.1">
    <property type="nucleotide sequence ID" value="NZ_KI260314.1"/>
</dbReference>
<keyword evidence="6" id="KW-1185">Reference proteome</keyword>
<dbReference type="HOGENOM" id="CLU_139698_5_3_9"/>
<evidence type="ECO:0000313" key="5">
    <source>
        <dbReference type="EMBL" id="ERJ90964.1"/>
    </source>
</evidence>
<dbReference type="AlphaFoldDB" id="U2LN94"/>
<dbReference type="SUPFAM" id="SSF54862">
    <property type="entry name" value="4Fe-4S ferredoxins"/>
    <property type="match status" value="1"/>
</dbReference>
<organism evidence="5 6">
    <name type="scientific">Ruminococcus callidus ATCC 27760</name>
    <dbReference type="NCBI Taxonomy" id="411473"/>
    <lineage>
        <taxon>Bacteria</taxon>
        <taxon>Bacillati</taxon>
        <taxon>Bacillota</taxon>
        <taxon>Clostridia</taxon>
        <taxon>Eubacteriales</taxon>
        <taxon>Oscillospiraceae</taxon>
        <taxon>Ruminococcus</taxon>
    </lineage>
</organism>
<dbReference type="GeneID" id="93693418"/>
<evidence type="ECO:0000259" key="4">
    <source>
        <dbReference type="PROSITE" id="PS51379"/>
    </source>
</evidence>
<reference evidence="5 6" key="1">
    <citation type="submission" date="2013-07" db="EMBL/GenBank/DDBJ databases">
        <authorList>
            <person name="Weinstock G."/>
            <person name="Sodergren E."/>
            <person name="Wylie T."/>
            <person name="Fulton L."/>
            <person name="Fulton R."/>
            <person name="Fronick C."/>
            <person name="O'Laughlin M."/>
            <person name="Godfrey J."/>
            <person name="Miner T."/>
            <person name="Herter B."/>
            <person name="Appelbaum E."/>
            <person name="Cordes M."/>
            <person name="Lek S."/>
            <person name="Wollam A."/>
            <person name="Pepin K.H."/>
            <person name="Palsikar V.B."/>
            <person name="Mitreva M."/>
            <person name="Wilson R.K."/>
        </authorList>
    </citation>
    <scope>NUCLEOTIDE SEQUENCE [LARGE SCALE GENOMIC DNA]</scope>
    <source>
        <strain evidence="5 6">ATCC 27760</strain>
    </source>
</reference>
<comment type="caution">
    <text evidence="5">The sequence shown here is derived from an EMBL/GenBank/DDBJ whole genome shotgun (WGS) entry which is preliminary data.</text>
</comment>
<dbReference type="STRING" id="411473.RUMCAL_02713"/>
<dbReference type="PATRIC" id="fig|411473.3.peg.2276"/>
<dbReference type="Gene3D" id="3.30.70.20">
    <property type="match status" value="1"/>
</dbReference>
<keyword evidence="1" id="KW-0479">Metal-binding</keyword>
<dbReference type="OrthoDB" id="9804603at2"/>
<feature type="domain" description="4Fe-4S ferredoxin-type" evidence="4">
    <location>
        <begin position="39"/>
        <end position="68"/>
    </location>
</feature>
<evidence type="ECO:0000256" key="3">
    <source>
        <dbReference type="ARBA" id="ARBA00023014"/>
    </source>
</evidence>
<protein>
    <submittedName>
        <fullName evidence="5">4Fe-4S binding domain protein</fullName>
    </submittedName>
</protein>
<dbReference type="PANTHER" id="PTHR43122">
    <property type="entry name" value="FERREDOXIN SUBUNIT OF PYRUVATE:FLAVODOXIN OXIDOREDUCTASE-RELATED"/>
    <property type="match status" value="1"/>
</dbReference>
<dbReference type="eggNOG" id="COG1146">
    <property type="taxonomic scope" value="Bacteria"/>
</dbReference>
<sequence>MEKMQVRFERCKGCGLCVTVCPKQIVALQKEHRNEKGYFTAECTDQDACISCAMCAMICPDCAITIQK</sequence>
<proteinExistence type="predicted"/>
<gene>
    <name evidence="5" type="ORF">RUMCAL_02713</name>
</gene>
<dbReference type="InterPro" id="IPR017900">
    <property type="entry name" value="4Fe4S_Fe_S_CS"/>
</dbReference>
<accession>U2LN94</accession>
<dbReference type="Proteomes" id="UP000016662">
    <property type="component" value="Unassembled WGS sequence"/>
</dbReference>
<evidence type="ECO:0000256" key="2">
    <source>
        <dbReference type="ARBA" id="ARBA00023004"/>
    </source>
</evidence>
<evidence type="ECO:0000313" key="6">
    <source>
        <dbReference type="Proteomes" id="UP000016662"/>
    </source>
</evidence>